<name>A0AAV6FQG8_9TELE</name>
<reference evidence="1" key="1">
    <citation type="submission" date="2020-10" db="EMBL/GenBank/DDBJ databases">
        <title>Chromosome-scale genome assembly of the Allis shad, Alosa alosa.</title>
        <authorList>
            <person name="Margot Z."/>
            <person name="Christophe K."/>
            <person name="Cabau C."/>
            <person name="Louis A."/>
            <person name="Berthelot C."/>
            <person name="Parey E."/>
            <person name="Roest Crollius H."/>
            <person name="Montfort J."/>
            <person name="Robinson-Rechavi M."/>
            <person name="Bucao C."/>
            <person name="Bouchez O."/>
            <person name="Gislard M."/>
            <person name="Lluch J."/>
            <person name="Milhes M."/>
            <person name="Lampietro C."/>
            <person name="Lopez Roques C."/>
            <person name="Donnadieu C."/>
            <person name="Braasch I."/>
            <person name="Desvignes T."/>
            <person name="Postlethwait J."/>
            <person name="Bobe J."/>
            <person name="Guiguen Y."/>
        </authorList>
    </citation>
    <scope>NUCLEOTIDE SEQUENCE</scope>
    <source>
        <strain evidence="1">M-15738</strain>
        <tissue evidence="1">Blood</tissue>
    </source>
</reference>
<evidence type="ECO:0000313" key="1">
    <source>
        <dbReference type="EMBL" id="KAG5264016.1"/>
    </source>
</evidence>
<organism evidence="1 2">
    <name type="scientific">Alosa alosa</name>
    <name type="common">allis shad</name>
    <dbReference type="NCBI Taxonomy" id="278164"/>
    <lineage>
        <taxon>Eukaryota</taxon>
        <taxon>Metazoa</taxon>
        <taxon>Chordata</taxon>
        <taxon>Craniata</taxon>
        <taxon>Vertebrata</taxon>
        <taxon>Euteleostomi</taxon>
        <taxon>Actinopterygii</taxon>
        <taxon>Neopterygii</taxon>
        <taxon>Teleostei</taxon>
        <taxon>Clupei</taxon>
        <taxon>Clupeiformes</taxon>
        <taxon>Clupeoidei</taxon>
        <taxon>Clupeidae</taxon>
        <taxon>Alosa</taxon>
    </lineage>
</organism>
<dbReference type="AlphaFoldDB" id="A0AAV6FQG8"/>
<protein>
    <submittedName>
        <fullName evidence="1">Uncharacterized protein</fullName>
    </submittedName>
</protein>
<comment type="caution">
    <text evidence="1">The sequence shown here is derived from an EMBL/GenBank/DDBJ whole genome shotgun (WGS) entry which is preliminary data.</text>
</comment>
<evidence type="ECO:0000313" key="2">
    <source>
        <dbReference type="Proteomes" id="UP000823561"/>
    </source>
</evidence>
<gene>
    <name evidence="1" type="ORF">AALO_G00271200</name>
</gene>
<keyword evidence="2" id="KW-1185">Reference proteome</keyword>
<dbReference type="Proteomes" id="UP000823561">
    <property type="component" value="Chromosome 21"/>
</dbReference>
<accession>A0AAV6FQG8</accession>
<sequence length="129" mass="14817">MFYVIRANYLVHLNYPKTDDHPLKRKEERRLFPCILYGTGILTGFCCTPNKPRCLALELLDTFWISLIVLDLDSPSSPSTSTCPFLLDCPLGYTPPYPCDCGRIWTLHFAQVGLNHFPFSFVFFSLLFS</sequence>
<proteinExistence type="predicted"/>
<dbReference type="EMBL" id="JADWDJ010000021">
    <property type="protein sequence ID" value="KAG5264016.1"/>
    <property type="molecule type" value="Genomic_DNA"/>
</dbReference>